<dbReference type="PANTHER" id="PTHR28255">
    <property type="match status" value="1"/>
</dbReference>
<gene>
    <name evidence="2" type="ORF">HH212_04470</name>
</gene>
<dbReference type="EMBL" id="CP051685">
    <property type="protein sequence ID" value="QJD99379.1"/>
    <property type="molecule type" value="Genomic_DNA"/>
</dbReference>
<keyword evidence="3" id="KW-1185">Reference proteome</keyword>
<dbReference type="InterPro" id="IPR005624">
    <property type="entry name" value="PduO/GlcC-like"/>
</dbReference>
<dbReference type="AlphaFoldDB" id="A0A7Z2ZRQ9"/>
<keyword evidence="1" id="KW-0732">Signal</keyword>
<evidence type="ECO:0000313" key="2">
    <source>
        <dbReference type="EMBL" id="QJD99379.1"/>
    </source>
</evidence>
<feature type="signal peptide" evidence="1">
    <location>
        <begin position="1"/>
        <end position="27"/>
    </location>
</feature>
<evidence type="ECO:0000313" key="3">
    <source>
        <dbReference type="Proteomes" id="UP000502415"/>
    </source>
</evidence>
<dbReference type="SUPFAM" id="SSF143744">
    <property type="entry name" value="GlcG-like"/>
    <property type="match status" value="1"/>
</dbReference>
<dbReference type="InterPro" id="IPR038084">
    <property type="entry name" value="PduO/GlcC-like_sf"/>
</dbReference>
<dbReference type="PANTHER" id="PTHR28255:SF1">
    <property type="entry name" value="UPF0303 PROTEIN YBR137W"/>
    <property type="match status" value="1"/>
</dbReference>
<protein>
    <submittedName>
        <fullName evidence="2">Heme-degrading domain-containing protein</fullName>
    </submittedName>
</protein>
<dbReference type="Gene3D" id="3.30.450.150">
    <property type="entry name" value="Haem-degrading domain"/>
    <property type="match status" value="1"/>
</dbReference>
<proteinExistence type="predicted"/>
<evidence type="ECO:0000256" key="1">
    <source>
        <dbReference type="SAM" id="SignalP"/>
    </source>
</evidence>
<dbReference type="NCBIfam" id="NF002696">
    <property type="entry name" value="PRK02487.1-5"/>
    <property type="match status" value="1"/>
</dbReference>
<dbReference type="InterPro" id="IPR010371">
    <property type="entry name" value="YBR137W-like"/>
</dbReference>
<accession>A0A7Z2ZRQ9</accession>
<organism evidence="2 3">
    <name type="scientific">Massilia forsythiae</name>
    <dbReference type="NCBI Taxonomy" id="2728020"/>
    <lineage>
        <taxon>Bacteria</taxon>
        <taxon>Pseudomonadati</taxon>
        <taxon>Pseudomonadota</taxon>
        <taxon>Betaproteobacteria</taxon>
        <taxon>Burkholderiales</taxon>
        <taxon>Oxalobacteraceae</taxon>
        <taxon>Telluria group</taxon>
        <taxon>Massilia</taxon>
    </lineage>
</organism>
<name>A0A7Z2ZRQ9_9BURK</name>
<dbReference type="RefSeq" id="WP_169434274.1">
    <property type="nucleotide sequence ID" value="NZ_CP051685.1"/>
</dbReference>
<sequence length="210" mass="22644">MAVTPVRTVCASLIVAGALLATLPVDAASTDPLEAAPPRAIKPESTMGKKENFPSIDVIERQEQALQFTSFDNDTALAIGNRIVEQAKADKVAVTVDVTVERNPVFFHAMAGTSPNNIDWIRRKSNLVNRTGHASFFKHIEAINNGQDFNNLPAFDPKDFAAHGGAFPIILKGRGQIGTITVSGLAGVDDHAMAVRALKWYLKQDDVPLD</sequence>
<dbReference type="KEGG" id="mfy:HH212_04470"/>
<dbReference type="Proteomes" id="UP000502415">
    <property type="component" value="Chromosome"/>
</dbReference>
<reference evidence="2 3" key="1">
    <citation type="submission" date="2020-04" db="EMBL/GenBank/DDBJ databases">
        <title>Genome sequencing of novel species.</title>
        <authorList>
            <person name="Heo J."/>
            <person name="Kim S.-J."/>
            <person name="Kim J.-S."/>
            <person name="Hong S.-B."/>
            <person name="Kwon S.-W."/>
        </authorList>
    </citation>
    <scope>NUCLEOTIDE SEQUENCE [LARGE SCALE GENOMIC DNA]</scope>
    <source>
        <strain evidence="2 3">GN2-R2</strain>
    </source>
</reference>
<dbReference type="Pfam" id="PF03928">
    <property type="entry name" value="HbpS-like"/>
    <property type="match status" value="1"/>
</dbReference>
<feature type="chain" id="PRO_5031201000" evidence="1">
    <location>
        <begin position="28"/>
        <end position="210"/>
    </location>
</feature>